<evidence type="ECO:0000313" key="4">
    <source>
        <dbReference type="Proteomes" id="UP000291424"/>
    </source>
</evidence>
<feature type="domain" description="EAL" evidence="2">
    <location>
        <begin position="237"/>
        <end position="487"/>
    </location>
</feature>
<dbReference type="InterPro" id="IPR016032">
    <property type="entry name" value="Sig_transdc_resp-reg_C-effctor"/>
</dbReference>
<dbReference type="AlphaFoldDB" id="A0A4V6N387"/>
<dbReference type="SUPFAM" id="SSF46894">
    <property type="entry name" value="C-terminal effector domain of the bipartite response regulators"/>
    <property type="match status" value="1"/>
</dbReference>
<dbReference type="PRINTS" id="PR00038">
    <property type="entry name" value="HTHLUXR"/>
</dbReference>
<keyword evidence="1" id="KW-0238">DNA-binding</keyword>
<organism evidence="3 4">
    <name type="scientific">Enterobacter wuhouensis</name>
    <dbReference type="NCBI Taxonomy" id="2529381"/>
    <lineage>
        <taxon>Bacteria</taxon>
        <taxon>Pseudomonadati</taxon>
        <taxon>Pseudomonadota</taxon>
        <taxon>Gammaproteobacteria</taxon>
        <taxon>Enterobacterales</taxon>
        <taxon>Enterobacteriaceae</taxon>
        <taxon>Enterobacter</taxon>
    </lineage>
</organism>
<dbReference type="GO" id="GO:0006355">
    <property type="term" value="P:regulation of DNA-templated transcription"/>
    <property type="evidence" value="ECO:0007669"/>
    <property type="project" value="InterPro"/>
</dbReference>
<dbReference type="PANTHER" id="PTHR33121">
    <property type="entry name" value="CYCLIC DI-GMP PHOSPHODIESTERASE PDEF"/>
    <property type="match status" value="1"/>
</dbReference>
<dbReference type="Gene3D" id="3.20.20.450">
    <property type="entry name" value="EAL domain"/>
    <property type="match status" value="1"/>
</dbReference>
<sequence>MAQNMYHENTACHEQEFVISTCGFTFQGYSLFLKEQGIGASRIQFDADDVRQQDVKNMLLNHDAIISVFLGRDIVNLLESLKKLASVLNALPVIKRVTLYGTIPDSWLQQTLGSLLNSKSKLSRIRIASLSDIIECVKNNPKAVKNCARLLREGNLAYSYKDSLKGLTKREVDVLLNFYRGMTVKEQCKIMGLSDKTIYTHRKEGIRKLHHIRLWLNDPNAFKMECAGGRKIEKEALTSREAEVFNALLKREIFPAYQIITDRYKKGVGFEILLRWNQNGKILKPTAFLCDISNVEIWLKITALVIHAAVSGINKYNGKYYFSVNIPPPLATGNALPGMAKKATEMLLNPQWSEKLVFEFAETIDVTKDHTIPETMQRLRNTGCRLFLDDCFSSHHTLFPVRHVHFDGLKLDRDIVDNFVANDNDYNLIKAIQFYSDMTGSDCIAEGVDSEEKFDKLVALGVKSFQGYYLSKAVKEEELDRMVRLFS</sequence>
<dbReference type="EMBL" id="SJOO01000001">
    <property type="protein sequence ID" value="TCB95165.1"/>
    <property type="molecule type" value="Genomic_DNA"/>
</dbReference>
<gene>
    <name evidence="3" type="ORF">E0L20_03545</name>
</gene>
<evidence type="ECO:0000259" key="2">
    <source>
        <dbReference type="PROSITE" id="PS50883"/>
    </source>
</evidence>
<evidence type="ECO:0000313" key="3">
    <source>
        <dbReference type="EMBL" id="TCB95165.1"/>
    </source>
</evidence>
<dbReference type="InterPro" id="IPR050706">
    <property type="entry name" value="Cyclic-di-GMP_PDE-like"/>
</dbReference>
<reference evidence="3 4" key="1">
    <citation type="submission" date="2019-02" db="EMBL/GenBank/DDBJ databases">
        <title>The draft genome of Enterobacter spp. strains.</title>
        <authorList>
            <person name="Wang C."/>
            <person name="Feng Y."/>
            <person name="Zong Z."/>
        </authorList>
    </citation>
    <scope>NUCLEOTIDE SEQUENCE [LARGE SCALE GENOMIC DNA]</scope>
    <source>
        <strain evidence="3 4">WCHEW120002</strain>
    </source>
</reference>
<dbReference type="PANTHER" id="PTHR33121:SF71">
    <property type="entry name" value="OXYGEN SENSOR PROTEIN DOSP"/>
    <property type="match status" value="1"/>
</dbReference>
<dbReference type="CDD" id="cd01948">
    <property type="entry name" value="EAL"/>
    <property type="match status" value="1"/>
</dbReference>
<dbReference type="RefSeq" id="WP_131632714.1">
    <property type="nucleotide sequence ID" value="NZ_SJOO01000001.1"/>
</dbReference>
<dbReference type="InterPro" id="IPR035919">
    <property type="entry name" value="EAL_sf"/>
</dbReference>
<accession>A0A4V6N387</accession>
<evidence type="ECO:0000256" key="1">
    <source>
        <dbReference type="ARBA" id="ARBA00023125"/>
    </source>
</evidence>
<dbReference type="GO" id="GO:0003677">
    <property type="term" value="F:DNA binding"/>
    <property type="evidence" value="ECO:0007669"/>
    <property type="project" value="UniProtKB-KW"/>
</dbReference>
<dbReference type="SMART" id="SM00052">
    <property type="entry name" value="EAL"/>
    <property type="match status" value="1"/>
</dbReference>
<proteinExistence type="predicted"/>
<dbReference type="Pfam" id="PF00196">
    <property type="entry name" value="GerE"/>
    <property type="match status" value="1"/>
</dbReference>
<comment type="caution">
    <text evidence="3">The sequence shown here is derived from an EMBL/GenBank/DDBJ whole genome shotgun (WGS) entry which is preliminary data.</text>
</comment>
<dbReference type="InterPro" id="IPR001633">
    <property type="entry name" value="EAL_dom"/>
</dbReference>
<dbReference type="Gene3D" id="1.10.10.10">
    <property type="entry name" value="Winged helix-like DNA-binding domain superfamily/Winged helix DNA-binding domain"/>
    <property type="match status" value="1"/>
</dbReference>
<dbReference type="OrthoDB" id="6606424at2"/>
<dbReference type="InterPro" id="IPR036388">
    <property type="entry name" value="WH-like_DNA-bd_sf"/>
</dbReference>
<dbReference type="SUPFAM" id="SSF141868">
    <property type="entry name" value="EAL domain-like"/>
    <property type="match status" value="1"/>
</dbReference>
<dbReference type="GO" id="GO:0071111">
    <property type="term" value="F:cyclic-guanylate-specific phosphodiesterase activity"/>
    <property type="evidence" value="ECO:0007669"/>
    <property type="project" value="InterPro"/>
</dbReference>
<name>A0A4V6N387_9ENTR</name>
<dbReference type="PROSITE" id="PS50883">
    <property type="entry name" value="EAL"/>
    <property type="match status" value="1"/>
</dbReference>
<protein>
    <submittedName>
        <fullName evidence="3">EAL domain-containing protein</fullName>
    </submittedName>
</protein>
<dbReference type="Pfam" id="PF00563">
    <property type="entry name" value="EAL"/>
    <property type="match status" value="1"/>
</dbReference>
<dbReference type="InterPro" id="IPR000792">
    <property type="entry name" value="Tscrpt_reg_LuxR_C"/>
</dbReference>
<dbReference type="Proteomes" id="UP000291424">
    <property type="component" value="Unassembled WGS sequence"/>
</dbReference>